<gene>
    <name evidence="1" type="ORF">A3A02_02120</name>
</gene>
<dbReference type="EMBL" id="MHIM01000034">
    <property type="protein sequence ID" value="OGY51582.1"/>
    <property type="molecule type" value="Genomic_DNA"/>
</dbReference>
<comment type="caution">
    <text evidence="1">The sequence shown here is derived from an EMBL/GenBank/DDBJ whole genome shotgun (WGS) entry which is preliminary data.</text>
</comment>
<proteinExistence type="predicted"/>
<name>A0A1G1YGX0_9BACT</name>
<evidence type="ECO:0000313" key="1">
    <source>
        <dbReference type="EMBL" id="OGY51582.1"/>
    </source>
</evidence>
<dbReference type="AlphaFoldDB" id="A0A1G1YGX0"/>
<dbReference type="Proteomes" id="UP000177376">
    <property type="component" value="Unassembled WGS sequence"/>
</dbReference>
<organism evidence="1 2">
    <name type="scientific">Candidatus Buchananbacteria bacterium RIFCSPLOWO2_01_FULL_39_33</name>
    <dbReference type="NCBI Taxonomy" id="1797543"/>
    <lineage>
        <taxon>Bacteria</taxon>
        <taxon>Candidatus Buchananiibacteriota</taxon>
    </lineage>
</organism>
<evidence type="ECO:0000313" key="2">
    <source>
        <dbReference type="Proteomes" id="UP000177376"/>
    </source>
</evidence>
<sequence length="114" mass="13236">MKISIPSNINVDLVIRRSGYGYLRDKNTGSGSYVRRLGNNFYPRFHVYLENDFINLHLDQKQASYEGSLTHSGEYDGEVVEQEGERIKNVMANLEVSENEPEPEAKKGFWRKFF</sequence>
<reference evidence="1 2" key="1">
    <citation type="journal article" date="2016" name="Nat. Commun.">
        <title>Thousands of microbial genomes shed light on interconnected biogeochemical processes in an aquifer system.</title>
        <authorList>
            <person name="Anantharaman K."/>
            <person name="Brown C.T."/>
            <person name="Hug L.A."/>
            <person name="Sharon I."/>
            <person name="Castelle C.J."/>
            <person name="Probst A.J."/>
            <person name="Thomas B.C."/>
            <person name="Singh A."/>
            <person name="Wilkins M.J."/>
            <person name="Karaoz U."/>
            <person name="Brodie E.L."/>
            <person name="Williams K.H."/>
            <person name="Hubbard S.S."/>
            <person name="Banfield J.F."/>
        </authorList>
    </citation>
    <scope>NUCLEOTIDE SEQUENCE [LARGE SCALE GENOMIC DNA]</scope>
</reference>
<protein>
    <submittedName>
        <fullName evidence="1">Uncharacterized protein</fullName>
    </submittedName>
</protein>
<accession>A0A1G1YGX0</accession>